<sequence length="121" mass="13793">MTTHNDHNYNNLPPAETERLSILAEEMGECLQAIGKILRHGYESCHPKDMSSTNRELLQKELGDVLYTLLLMSAAGDVSIDSINHWSTKKAQKIKEYTHHQKESLLNLVELAIDEYKEGKK</sequence>
<accession>A0A1H8GL74</accession>
<dbReference type="RefSeq" id="WP_090633408.1">
    <property type="nucleotide sequence ID" value="NZ_FOCP01000018.1"/>
</dbReference>
<feature type="domain" description="NTP pyrophosphohydrolase MazG-like" evidence="1">
    <location>
        <begin position="20"/>
        <end position="93"/>
    </location>
</feature>
<dbReference type="OrthoDB" id="9814738at2"/>
<keyword evidence="2" id="KW-0378">Hydrolase</keyword>
<evidence type="ECO:0000259" key="1">
    <source>
        <dbReference type="Pfam" id="PF03819"/>
    </source>
</evidence>
<name>A0A1H8GL74_9PROT</name>
<dbReference type="GO" id="GO:0016787">
    <property type="term" value="F:hydrolase activity"/>
    <property type="evidence" value="ECO:0007669"/>
    <property type="project" value="UniProtKB-KW"/>
</dbReference>
<proteinExistence type="predicted"/>
<protein>
    <submittedName>
        <fullName evidence="2">MazG nucleotide pyrophosphohydrolase domain-containing protein</fullName>
    </submittedName>
</protein>
<organism evidence="2 3">
    <name type="scientific">Nitrosomonas marina</name>
    <dbReference type="NCBI Taxonomy" id="917"/>
    <lineage>
        <taxon>Bacteria</taxon>
        <taxon>Pseudomonadati</taxon>
        <taxon>Pseudomonadota</taxon>
        <taxon>Betaproteobacteria</taxon>
        <taxon>Nitrosomonadales</taxon>
        <taxon>Nitrosomonadaceae</taxon>
        <taxon>Nitrosomonas</taxon>
    </lineage>
</organism>
<dbReference type="SUPFAM" id="SSF101386">
    <property type="entry name" value="all-alpha NTP pyrophosphatases"/>
    <property type="match status" value="1"/>
</dbReference>
<dbReference type="EMBL" id="FOCP01000018">
    <property type="protein sequence ID" value="SEN44247.1"/>
    <property type="molecule type" value="Genomic_DNA"/>
</dbReference>
<evidence type="ECO:0000313" key="2">
    <source>
        <dbReference type="EMBL" id="SEN44247.1"/>
    </source>
</evidence>
<gene>
    <name evidence="2" type="ORF">SAMN05216325_11864</name>
</gene>
<dbReference type="Pfam" id="PF03819">
    <property type="entry name" value="MazG"/>
    <property type="match status" value="1"/>
</dbReference>
<evidence type="ECO:0000313" key="3">
    <source>
        <dbReference type="Proteomes" id="UP000199459"/>
    </source>
</evidence>
<dbReference type="Gene3D" id="1.10.287.1080">
    <property type="entry name" value="MazG-like"/>
    <property type="match status" value="1"/>
</dbReference>
<dbReference type="InterPro" id="IPR004518">
    <property type="entry name" value="MazG-like_dom"/>
</dbReference>
<dbReference type="Proteomes" id="UP000199459">
    <property type="component" value="Unassembled WGS sequence"/>
</dbReference>
<dbReference type="AlphaFoldDB" id="A0A1H8GL74"/>
<reference evidence="2 3" key="1">
    <citation type="submission" date="2016-10" db="EMBL/GenBank/DDBJ databases">
        <authorList>
            <person name="de Groot N.N."/>
        </authorList>
    </citation>
    <scope>NUCLEOTIDE SEQUENCE [LARGE SCALE GENOMIC DNA]</scope>
    <source>
        <strain evidence="2 3">Nm22</strain>
    </source>
</reference>